<evidence type="ECO:0000313" key="3">
    <source>
        <dbReference type="Proteomes" id="UP000270299"/>
    </source>
</evidence>
<dbReference type="OrthoDB" id="9793039at2"/>
<dbReference type="Pfam" id="PF00903">
    <property type="entry name" value="Glyoxalase"/>
    <property type="match status" value="2"/>
</dbReference>
<accession>A0A3L6ZMS3</accession>
<dbReference type="PROSITE" id="PS51819">
    <property type="entry name" value="VOC"/>
    <property type="match status" value="2"/>
</dbReference>
<comment type="caution">
    <text evidence="2">The sequence shown here is derived from an EMBL/GenBank/DDBJ whole genome shotgun (WGS) entry which is preliminary data.</text>
</comment>
<dbReference type="InterPro" id="IPR052164">
    <property type="entry name" value="Anthracycline_SecMetBiosynth"/>
</dbReference>
<protein>
    <submittedName>
        <fullName evidence="2">VOC family protein</fullName>
    </submittedName>
</protein>
<dbReference type="EMBL" id="RCUV01000021">
    <property type="protein sequence ID" value="RLP68302.1"/>
    <property type="molecule type" value="Genomic_DNA"/>
</dbReference>
<feature type="domain" description="VOC" evidence="1">
    <location>
        <begin position="11"/>
        <end position="126"/>
    </location>
</feature>
<dbReference type="PANTHER" id="PTHR33993">
    <property type="entry name" value="GLYOXALASE-RELATED"/>
    <property type="match status" value="1"/>
</dbReference>
<dbReference type="InterPro" id="IPR029068">
    <property type="entry name" value="Glyas_Bleomycin-R_OHBP_Dase"/>
</dbReference>
<dbReference type="AlphaFoldDB" id="A0A3L6ZMS3"/>
<dbReference type="InterPro" id="IPR037523">
    <property type="entry name" value="VOC_core"/>
</dbReference>
<feature type="domain" description="VOC" evidence="1">
    <location>
        <begin position="140"/>
        <end position="256"/>
    </location>
</feature>
<dbReference type="InterPro" id="IPR004360">
    <property type="entry name" value="Glyas_Fos-R_dOase_dom"/>
</dbReference>
<organism evidence="2 3">
    <name type="scientific">Mycetocola manganoxydans</name>
    <dbReference type="NCBI Taxonomy" id="699879"/>
    <lineage>
        <taxon>Bacteria</taxon>
        <taxon>Bacillati</taxon>
        <taxon>Actinomycetota</taxon>
        <taxon>Actinomycetes</taxon>
        <taxon>Micrococcales</taxon>
        <taxon>Microbacteriaceae</taxon>
        <taxon>Mycetocola</taxon>
    </lineage>
</organism>
<name>A0A3L6ZMS3_9MICO</name>
<proteinExistence type="predicted"/>
<evidence type="ECO:0000259" key="1">
    <source>
        <dbReference type="PROSITE" id="PS51819"/>
    </source>
</evidence>
<keyword evidence="3" id="KW-1185">Reference proteome</keyword>
<dbReference type="Proteomes" id="UP000270299">
    <property type="component" value="Unassembled WGS sequence"/>
</dbReference>
<dbReference type="RefSeq" id="WP_121673913.1">
    <property type="nucleotide sequence ID" value="NZ_BMXM01000003.1"/>
</dbReference>
<sequence>MPDITVTTPGAPCWLELTTSDPARSQEFYSALFGWDAETGDEVLYGGYVSFSSTGRRIAGAMKKQDDAPYADSWTVYLLTTDAAETASAIAEAGGMNMFEPMNVPDMGVMGFATDTTGATVGYWQSGNHTGFQAEREHGAPVWCELLASDFEKAVEFYEKAFGFTLKDEGDGADFRYMTFERDGQPFAGIYDAKGDLADGEAASWAVYFGSDDVDATVAKALELGATVKDEAEDTPYGRIATVVDPTGAVLRFMSF</sequence>
<dbReference type="CDD" id="cd07247">
    <property type="entry name" value="SgaA_N_like"/>
    <property type="match status" value="2"/>
</dbReference>
<dbReference type="Gene3D" id="3.10.180.10">
    <property type="entry name" value="2,3-Dihydroxybiphenyl 1,2-Dioxygenase, domain 1"/>
    <property type="match status" value="2"/>
</dbReference>
<gene>
    <name evidence="2" type="ORF">D9V29_13810</name>
</gene>
<dbReference type="PANTHER" id="PTHR33993:SF14">
    <property type="entry name" value="GB|AAF24581.1"/>
    <property type="match status" value="1"/>
</dbReference>
<reference evidence="2 3" key="1">
    <citation type="submission" date="2018-10" db="EMBL/GenBank/DDBJ databases">
        <authorList>
            <person name="Li J."/>
        </authorList>
    </citation>
    <scope>NUCLEOTIDE SEQUENCE [LARGE SCALE GENOMIC DNA]</scope>
    <source>
        <strain evidence="2 3">CCTCC AB209002</strain>
    </source>
</reference>
<evidence type="ECO:0000313" key="2">
    <source>
        <dbReference type="EMBL" id="RLP68302.1"/>
    </source>
</evidence>
<dbReference type="SUPFAM" id="SSF54593">
    <property type="entry name" value="Glyoxalase/Bleomycin resistance protein/Dihydroxybiphenyl dioxygenase"/>
    <property type="match status" value="2"/>
</dbReference>